<dbReference type="OrthoDB" id="27031at2759"/>
<feature type="region of interest" description="Disordered" evidence="6">
    <location>
        <begin position="1462"/>
        <end position="1492"/>
    </location>
</feature>
<dbReference type="PANTHER" id="PTHR32086">
    <property type="entry name" value="FANCONI ANEMIA GROUP D2 PROTEIN"/>
    <property type="match status" value="1"/>
</dbReference>
<organism evidence="7 8">
    <name type="scientific">Opisthorchis felineus</name>
    <dbReference type="NCBI Taxonomy" id="147828"/>
    <lineage>
        <taxon>Eukaryota</taxon>
        <taxon>Metazoa</taxon>
        <taxon>Spiralia</taxon>
        <taxon>Lophotrochozoa</taxon>
        <taxon>Platyhelminthes</taxon>
        <taxon>Trematoda</taxon>
        <taxon>Digenea</taxon>
        <taxon>Opisthorchiida</taxon>
        <taxon>Opisthorchiata</taxon>
        <taxon>Opisthorchiidae</taxon>
        <taxon>Opisthorchis</taxon>
    </lineage>
</organism>
<feature type="compositionally biased region" description="Polar residues" evidence="6">
    <location>
        <begin position="1285"/>
        <end position="1299"/>
    </location>
</feature>
<dbReference type="GO" id="GO:1990918">
    <property type="term" value="P:double-strand break repair involved in meiotic recombination"/>
    <property type="evidence" value="ECO:0007669"/>
    <property type="project" value="TreeGrafter"/>
</dbReference>
<comment type="subcellular location">
    <subcellularLocation>
        <location evidence="1">Nucleus</location>
    </subcellularLocation>
</comment>
<evidence type="ECO:0000256" key="2">
    <source>
        <dbReference type="ARBA" id="ARBA00022499"/>
    </source>
</evidence>
<dbReference type="InterPro" id="IPR029448">
    <property type="entry name" value="FANCD2"/>
</dbReference>
<accession>A0A4S2L8G6</accession>
<evidence type="ECO:0000256" key="3">
    <source>
        <dbReference type="ARBA" id="ARBA00022843"/>
    </source>
</evidence>
<dbReference type="GO" id="GO:0005634">
    <property type="term" value="C:nucleus"/>
    <property type="evidence" value="ECO:0007669"/>
    <property type="project" value="UniProtKB-SubCell"/>
</dbReference>
<feature type="compositionally biased region" description="Acidic residues" evidence="6">
    <location>
        <begin position="2037"/>
        <end position="2058"/>
    </location>
</feature>
<dbReference type="Proteomes" id="UP000308267">
    <property type="component" value="Unassembled WGS sequence"/>
</dbReference>
<dbReference type="EMBL" id="SJOL01008829">
    <property type="protein sequence ID" value="TGZ59465.1"/>
    <property type="molecule type" value="Genomic_DNA"/>
</dbReference>
<dbReference type="GO" id="GO:0031573">
    <property type="term" value="P:mitotic intra-S DNA damage checkpoint signaling"/>
    <property type="evidence" value="ECO:0007669"/>
    <property type="project" value="TreeGrafter"/>
</dbReference>
<feature type="region of interest" description="Disordered" evidence="6">
    <location>
        <begin position="1368"/>
        <end position="1389"/>
    </location>
</feature>
<sequence length="2069" mass="229594">MLLSLVLMMMSDDDDNDGCNDAADAMYCILKRFAIYSFPHTSVFIHVRAFRLFFFSSSLLRDFSMLPHISGAFGCPRGTNLPGSSDSPDAVDSPSWLSQCTGYSSMFIIPCPILQTTLKTMGIQKCSHSGQFYFDNLPTVMLNTSAVSQKTPWTTVHTSRERCKLAEAQFRESLSQVSLLVQELRNLALYPAENSSDFSATFSDLLVPLLTAKPSDDSSNTLVDDDMLILFGAPATIFQLLFHIPSINSELTDLVLELGACSSSHSQQLLEQFRPPVGLPTMFSSKKAFSETATRLLQLFQIVSDPSTQSTILRILPDLASSLCASNCALNDEDRAAFVLQLMDLLRTVPVGRNPSAVSGQQDPINCLLDCLAGFSMSVEQISQLHTTCFDLLDRCYTNEAYYTYLPTIFRCLMINGPQVARNSPEASRLIIRLRKYFIFPRKPLELHGISVGDTLVELLRLAYRFNRLLITEWMRAIDTSSISKLSDASTVELTAIHNQAIQDFLVLCVIYSTVDTNSTASLGSAPQGPYKESLMMCSNASSQFTRLQKETDSLVRRLALSDRMFPRCLRAELINQFLVDFGPTLMSERTRLFSAFSHFLDQLISVTGTAVGVSQSHNTVRQLGLSLYIETFCASSCTDGLKREIIKHLVRHGLSGLGSTSGRQIVTMRCIGPIQTGLIALLRLAQRHPRQLVKFEGLLDGLVDHLFRSVLSQQTPSNDQGFVVLMDHARCVFTIMAWISFCDRENKPFQEKLLGLLRKQFSSPCLTAKALSIIGAVVVLETICRRPSPYRAELEVACSTQMDDSIVLASQMTHLEVDRASTSTTSTTSCLSLRGPGTGLADDLDEVHLAAEDTEDDRTDNVTHRDDSRCITPPSRLLLQLVGLVEHTISAYPQLKCLWLDELRACFCRLAQISSIPTDCETQTGRSPRKSLFNIPSSVQAERLINWMGARVMRDFQADFVVDNATLEGFVPQLNLNDPSMCEVAINLGPSWINYCFALRTSVARVRPLHLSDGKSKMAPAPIILPSQLAFLAEVERTKNQGRLDAIDALLGCPLLLSPSGHLPDSDAAQEIHLLDAVREEPQLLLLIINWCVEAVNVFAPQFVARFTLNGKRSEGRDSSATSQADRHSCGDNESRPIRLQHSTVLSRLAQIAHLRNQLYVCLIRLDRQCPVTLDCSQDQPSVETQRLADLCLPTATFEPGRTWDSHPSRADSGQFPCFTCGIHLVSTAPRNQVTGRKIVTSETKSKCAGKKRKSKFTARVCKAKQGRGDESEDECLGGEDADNNATQDKSISSSDNESMCADSGGAPMKDPTELPPSGVSKLAAGKLKRVRNAGPVSPGLTELTACFRELDITSLFLGLSTWPWSPTKPTDTNSTQSSGRMNGDRPSTPDWTTLAWLLEDFSSKLQHLSGIRPSFPTGWYSFQRLDQLRSDVRRSYFLQLIPSVHRAMLSATNFFLNDGSRPGDDLQSSCSSGEGDPMSTVRQSSRDKEISSKHDTFQPCVDLFSGTGALISNVICDCLQILCILLTGISSPNNLVIPQPSHTTTEYSECSADNFRQLAHACAPHEAPVTGSVAVDDCPNNQDLFESLLDESAAKETDSARCPVSDYRSFSKDVRVVLEWILRMSPAGLPHATAAYLHARLVYRTATIYLGCLNRLRQLSDTSLEEEHIWFPDLNAYTKSLLDKEWDPEVRWKGYTYRESLQGLLAMHLRFRPDTVEWITRGVRDREISVLSPSLLLDFTRGLILPTVRRYQGQRAARASASETSCWDGYKTLTRQTMDIYCREVLSSVLWYMKQLCFTQWSSENATNDCHLLACWNECIVVFGLLIDLVVSPNGIGGRRRTYDEQTAPCGSNRLLSSLVPSLLRTGRLFLQGLLKGCMPMLSSLFRHRGVEVVTFLKNTQSLTRFLQRVCTHAKTNRDAQLANQIPATRRCLEIFVYRVKILLSQNQCSDAFWLGTLKNRDLAGAELLDDNDSENESQSTPGSVRVPVQRRVPPTRISYSPSLPAEEIRGSIDSDLDGSEDDNESNVQSVESPTEADLDDGDHSDEDDTEEEDGLIEPSDTESCQL</sequence>
<dbReference type="GO" id="GO:0000793">
    <property type="term" value="C:condensed chromosome"/>
    <property type="evidence" value="ECO:0007669"/>
    <property type="project" value="TreeGrafter"/>
</dbReference>
<reference evidence="7 8" key="1">
    <citation type="journal article" date="2019" name="BMC Genomics">
        <title>New insights from Opisthorchis felineus genome: update on genomics of the epidemiologically important liver flukes.</title>
        <authorList>
            <person name="Ershov N.I."/>
            <person name="Mordvinov V.A."/>
            <person name="Prokhortchouk E.B."/>
            <person name="Pakharukova M.Y."/>
            <person name="Gunbin K.V."/>
            <person name="Ustyantsev K."/>
            <person name="Genaev M.A."/>
            <person name="Blinov A.G."/>
            <person name="Mazur A."/>
            <person name="Boulygina E."/>
            <person name="Tsygankova S."/>
            <person name="Khrameeva E."/>
            <person name="Chekanov N."/>
            <person name="Fan G."/>
            <person name="Xiao A."/>
            <person name="Zhang H."/>
            <person name="Xu X."/>
            <person name="Yang H."/>
            <person name="Solovyev V."/>
            <person name="Lee S.M."/>
            <person name="Liu X."/>
            <person name="Afonnikov D.A."/>
            <person name="Skryabin K.G."/>
        </authorList>
    </citation>
    <scope>NUCLEOTIDE SEQUENCE [LARGE SCALE GENOMIC DNA]</scope>
    <source>
        <strain evidence="7">AK-0245</strain>
        <tissue evidence="7">Whole organism</tissue>
    </source>
</reference>
<feature type="compositionally biased region" description="Basic and acidic residues" evidence="6">
    <location>
        <begin position="1126"/>
        <end position="1136"/>
    </location>
</feature>
<evidence type="ECO:0000256" key="1">
    <source>
        <dbReference type="ARBA" id="ARBA00004123"/>
    </source>
</evidence>
<evidence type="ECO:0000313" key="7">
    <source>
        <dbReference type="EMBL" id="TGZ59465.1"/>
    </source>
</evidence>
<feature type="compositionally biased region" description="Acidic residues" evidence="6">
    <location>
        <begin position="2017"/>
        <end position="2027"/>
    </location>
</feature>
<gene>
    <name evidence="7" type="ORF">CRM22_009040</name>
</gene>
<name>A0A4S2L8G6_OPIFE</name>
<evidence type="ECO:0000256" key="5">
    <source>
        <dbReference type="ARBA" id="ARBA00093456"/>
    </source>
</evidence>
<dbReference type="PANTHER" id="PTHR32086:SF0">
    <property type="entry name" value="FANCONI ANEMIA GROUP D2 PROTEIN"/>
    <property type="match status" value="1"/>
</dbReference>
<keyword evidence="4" id="KW-0539">Nucleus</keyword>
<dbReference type="GO" id="GO:0070182">
    <property type="term" value="F:DNA polymerase binding"/>
    <property type="evidence" value="ECO:0007669"/>
    <property type="project" value="TreeGrafter"/>
</dbReference>
<evidence type="ECO:0000256" key="4">
    <source>
        <dbReference type="ARBA" id="ARBA00023242"/>
    </source>
</evidence>
<feature type="compositionally biased region" description="Acidic residues" evidence="6">
    <location>
        <begin position="1272"/>
        <end position="1284"/>
    </location>
</feature>
<evidence type="ECO:0000256" key="6">
    <source>
        <dbReference type="SAM" id="MobiDB-lite"/>
    </source>
</evidence>
<comment type="caution">
    <text evidence="7">The sequence shown here is derived from an EMBL/GenBank/DDBJ whole genome shotgun (WGS) entry which is preliminary data.</text>
</comment>
<comment type="similarity">
    <text evidence="5">Belongs to the Fanconi anemia protein FANCD2 family.</text>
</comment>
<keyword evidence="3" id="KW-0832">Ubl conjugation</keyword>
<evidence type="ECO:0000313" key="8">
    <source>
        <dbReference type="Proteomes" id="UP000308267"/>
    </source>
</evidence>
<feature type="region of interest" description="Disordered" evidence="6">
    <location>
        <begin position="1270"/>
        <end position="1321"/>
    </location>
</feature>
<dbReference type="GO" id="GO:0036297">
    <property type="term" value="P:interstrand cross-link repair"/>
    <property type="evidence" value="ECO:0007669"/>
    <property type="project" value="TreeGrafter"/>
</dbReference>
<dbReference type="STRING" id="147828.A0A4S2L8G6"/>
<keyword evidence="2" id="KW-1017">Isopeptide bond</keyword>
<feature type="compositionally biased region" description="Low complexity" evidence="6">
    <location>
        <begin position="1984"/>
        <end position="1999"/>
    </location>
</feature>
<dbReference type="GO" id="GO:0007129">
    <property type="term" value="P:homologous chromosome pairing at meiosis"/>
    <property type="evidence" value="ECO:0007669"/>
    <property type="project" value="TreeGrafter"/>
</dbReference>
<dbReference type="Pfam" id="PF14631">
    <property type="entry name" value="FancD2"/>
    <property type="match status" value="2"/>
</dbReference>
<protein>
    <recommendedName>
        <fullName evidence="9">Fanconi anemia group D2 protein</fullName>
    </recommendedName>
</protein>
<feature type="compositionally biased region" description="Polar residues" evidence="6">
    <location>
        <begin position="1368"/>
        <end position="1382"/>
    </location>
</feature>
<keyword evidence="8" id="KW-1185">Reference proteome</keyword>
<proteinExistence type="inferred from homology"/>
<feature type="region of interest" description="Disordered" evidence="6">
    <location>
        <begin position="1971"/>
        <end position="2069"/>
    </location>
</feature>
<feature type="region of interest" description="Disordered" evidence="6">
    <location>
        <begin position="1114"/>
        <end position="1136"/>
    </location>
</feature>
<evidence type="ECO:0008006" key="9">
    <source>
        <dbReference type="Google" id="ProtNLM"/>
    </source>
</evidence>